<sequence>MSSSSYPDNDMICLGFNSPTGTSLRQSSCTLLHKMSTNCSSTALEDSVSYLVQEKDAIEVFESDDAVLLHCRSNVDNDSQIFGFSTTVASVQVIKFEPNIDDVMNGMNQSCCCHHPRKDWRRKKFEVPTITPSTKNELTFIDLTKIQQGRRQQDVYPSFDTPGKVFHLLRSILTCSSGLHCASPWYGSSSCSHDKSVALLVKRPATLDGNSNWDELEMKELNELINFRTGDAAPSYYLHSTTKLVADHAETKKASDGELTSIIDMFQSETKSDTMLLVFRQLPPREVLTVDEPKHEGCACDVNERRVYSGCLWERYTEAKKSSESDEPEDVKQEVIKHRMISPPYLSHEQEYPGVLESLLNSINEVREEALKIPQWTAWPERNHYSSSTEDEADPYAAWTVFPLCHTFPANDVSQRKFIETTCSFVPKTTALLKGIGPKLRTALFSRLDRQTTLGAHTGWSDLANYVLRVHIPLVVPPGGSCGTWVDGCVETHDEGRVIVFDDSRNHRAFSYGDNERIVLILDLERPDSLPEGTAVGGHTKELDKFLQQLA</sequence>
<organism evidence="5 6">
    <name type="scientific">Cyclotella atomus</name>
    <dbReference type="NCBI Taxonomy" id="382360"/>
    <lineage>
        <taxon>Eukaryota</taxon>
        <taxon>Sar</taxon>
        <taxon>Stramenopiles</taxon>
        <taxon>Ochrophyta</taxon>
        <taxon>Bacillariophyta</taxon>
        <taxon>Coscinodiscophyceae</taxon>
        <taxon>Thalassiosirophycidae</taxon>
        <taxon>Stephanodiscales</taxon>
        <taxon>Stephanodiscaceae</taxon>
        <taxon>Cyclotella</taxon>
    </lineage>
</organism>
<evidence type="ECO:0000313" key="6">
    <source>
        <dbReference type="Proteomes" id="UP001530400"/>
    </source>
</evidence>
<gene>
    <name evidence="5" type="ORF">ACHAWO_010569</name>
</gene>
<keyword evidence="2" id="KW-0223">Dioxygenase</keyword>
<dbReference type="InterPro" id="IPR007803">
    <property type="entry name" value="Asp/Arg/Pro-Hydrxlase"/>
</dbReference>
<dbReference type="InterPro" id="IPR051821">
    <property type="entry name" value="Asp/Asn_beta-hydroxylase"/>
</dbReference>
<name>A0ABD3PEA5_9STRA</name>
<evidence type="ECO:0000256" key="2">
    <source>
        <dbReference type="ARBA" id="ARBA00022964"/>
    </source>
</evidence>
<evidence type="ECO:0000256" key="3">
    <source>
        <dbReference type="ARBA" id="ARBA00023002"/>
    </source>
</evidence>
<protein>
    <recommendedName>
        <fullName evidence="4">Aspartyl/asparaginy/proline hydroxylase domain-containing protein</fullName>
    </recommendedName>
</protein>
<reference evidence="5 6" key="1">
    <citation type="submission" date="2024-10" db="EMBL/GenBank/DDBJ databases">
        <title>Updated reference genomes for cyclostephanoid diatoms.</title>
        <authorList>
            <person name="Roberts W.R."/>
            <person name="Alverson A.J."/>
        </authorList>
    </citation>
    <scope>NUCLEOTIDE SEQUENCE [LARGE SCALE GENOMIC DNA]</scope>
    <source>
        <strain evidence="5 6">AJA010-31</strain>
    </source>
</reference>
<keyword evidence="6" id="KW-1185">Reference proteome</keyword>
<dbReference type="AlphaFoldDB" id="A0ABD3PEA5"/>
<comment type="caution">
    <text evidence="5">The sequence shown here is derived from an EMBL/GenBank/DDBJ whole genome shotgun (WGS) entry which is preliminary data.</text>
</comment>
<dbReference type="Proteomes" id="UP001530400">
    <property type="component" value="Unassembled WGS sequence"/>
</dbReference>
<dbReference type="PANTHER" id="PTHR46332">
    <property type="entry name" value="ASPARTATE BETA-HYDROXYLASE DOMAIN-CONTAINING PROTEIN 2"/>
    <property type="match status" value="1"/>
</dbReference>
<dbReference type="Gene3D" id="2.60.120.330">
    <property type="entry name" value="B-lactam Antibiotic, Isopenicillin N Synthase, Chain"/>
    <property type="match status" value="1"/>
</dbReference>
<keyword evidence="3" id="KW-0560">Oxidoreductase</keyword>
<dbReference type="EMBL" id="JALLPJ020000663">
    <property type="protein sequence ID" value="KAL3786157.1"/>
    <property type="molecule type" value="Genomic_DNA"/>
</dbReference>
<dbReference type="Pfam" id="PF05118">
    <property type="entry name" value="Asp_Arg_Hydrox"/>
    <property type="match status" value="1"/>
</dbReference>
<feature type="domain" description="Aspartyl/asparaginy/proline hydroxylase" evidence="4">
    <location>
        <begin position="363"/>
        <end position="527"/>
    </location>
</feature>
<proteinExistence type="inferred from homology"/>
<dbReference type="SUPFAM" id="SSF51197">
    <property type="entry name" value="Clavaminate synthase-like"/>
    <property type="match status" value="1"/>
</dbReference>
<dbReference type="InterPro" id="IPR027443">
    <property type="entry name" value="IPNS-like_sf"/>
</dbReference>
<accession>A0ABD3PEA5</accession>
<evidence type="ECO:0000259" key="4">
    <source>
        <dbReference type="Pfam" id="PF05118"/>
    </source>
</evidence>
<dbReference type="GO" id="GO:0051213">
    <property type="term" value="F:dioxygenase activity"/>
    <property type="evidence" value="ECO:0007669"/>
    <property type="project" value="UniProtKB-KW"/>
</dbReference>
<comment type="similarity">
    <text evidence="1">Belongs to the aspartyl/asparaginyl beta-hydroxylase family.</text>
</comment>
<evidence type="ECO:0000256" key="1">
    <source>
        <dbReference type="ARBA" id="ARBA00007730"/>
    </source>
</evidence>
<evidence type="ECO:0000313" key="5">
    <source>
        <dbReference type="EMBL" id="KAL3786157.1"/>
    </source>
</evidence>
<dbReference type="PANTHER" id="PTHR46332:SF5">
    <property type="entry name" value="ASPARTATE BETA-HYDROXYLASE DOMAIN CONTAINING 2"/>
    <property type="match status" value="1"/>
</dbReference>